<comment type="caution">
    <text evidence="2">The sequence shown here is derived from an EMBL/GenBank/DDBJ whole genome shotgun (WGS) entry which is preliminary data.</text>
</comment>
<dbReference type="EMBL" id="JAVXUP010001393">
    <property type="protein sequence ID" value="KAK3012221.1"/>
    <property type="molecule type" value="Genomic_DNA"/>
</dbReference>
<organism evidence="2 3">
    <name type="scientific">Escallonia herrerae</name>
    <dbReference type="NCBI Taxonomy" id="1293975"/>
    <lineage>
        <taxon>Eukaryota</taxon>
        <taxon>Viridiplantae</taxon>
        <taxon>Streptophyta</taxon>
        <taxon>Embryophyta</taxon>
        <taxon>Tracheophyta</taxon>
        <taxon>Spermatophyta</taxon>
        <taxon>Magnoliopsida</taxon>
        <taxon>eudicotyledons</taxon>
        <taxon>Gunneridae</taxon>
        <taxon>Pentapetalae</taxon>
        <taxon>asterids</taxon>
        <taxon>campanulids</taxon>
        <taxon>Escalloniales</taxon>
        <taxon>Escalloniaceae</taxon>
        <taxon>Escallonia</taxon>
    </lineage>
</organism>
<evidence type="ECO:0000313" key="3">
    <source>
        <dbReference type="Proteomes" id="UP001188597"/>
    </source>
</evidence>
<dbReference type="SUPFAM" id="SSF48371">
    <property type="entry name" value="ARM repeat"/>
    <property type="match status" value="1"/>
</dbReference>
<dbReference type="AlphaFoldDB" id="A0AA88VN45"/>
<dbReference type="InterPro" id="IPR011989">
    <property type="entry name" value="ARM-like"/>
</dbReference>
<dbReference type="PANTHER" id="PTHR46700:SF2">
    <property type="entry name" value="ARM REPEAT SUPERFAMILY PROTEIN"/>
    <property type="match status" value="1"/>
</dbReference>
<evidence type="ECO:0000313" key="2">
    <source>
        <dbReference type="EMBL" id="KAK3012221.1"/>
    </source>
</evidence>
<dbReference type="PANTHER" id="PTHR46700">
    <property type="entry name" value="ARM REPEAT SUPERFAMILY PROTEIN"/>
    <property type="match status" value="1"/>
</dbReference>
<feature type="region of interest" description="Disordered" evidence="1">
    <location>
        <begin position="29"/>
        <end position="57"/>
    </location>
</feature>
<name>A0AA88VN45_9ASTE</name>
<gene>
    <name evidence="2" type="ORF">RJ639_011537</name>
</gene>
<dbReference type="Proteomes" id="UP001188597">
    <property type="component" value="Unassembled WGS sequence"/>
</dbReference>
<sequence>MGNSSTWFVLYTKLKSFTKIQRLLQLQKKPNRRYKPSDVSDMSKVTDMKEEEEEEKQEVHDDYEGDWVVLQRAVKRLHFGSWEEKEKAAEDIKRVCGGDLKRRKSVAELGVIPPLVAMVGEQVVARQRLAVQTLLELTSGTYTNKGLMVEAGILSKLPENVDALGESSRHELAQLVLSISSLANSQFPFTSTKILPFVLSILESDSTVDTKELCLGTLYNLSTMLDTAGSLVTNGVVDTLLRMSSLKETSEKALATLGNLVVTLVGKKDLENNPMVPESLIEILTWEERPKCQELSAYILMILGHQSSMQRMKMAKAGIVPVLLGVALLGSPLAQKRALKLLQWFKDERQVRMGAHSGPQTGRLSIGSPINHQEACEGKKLMKKMVKQSLHKNLETITRRANGADDDPNSKLKLLVISSSSKSLPY</sequence>
<reference evidence="2" key="1">
    <citation type="submission" date="2022-12" db="EMBL/GenBank/DDBJ databases">
        <title>Draft genome assemblies for two species of Escallonia (Escalloniales).</title>
        <authorList>
            <person name="Chanderbali A."/>
            <person name="Dervinis C."/>
            <person name="Anghel I."/>
            <person name="Soltis D."/>
            <person name="Soltis P."/>
            <person name="Zapata F."/>
        </authorList>
    </citation>
    <scope>NUCLEOTIDE SEQUENCE</scope>
    <source>
        <strain evidence="2">UCBG64.0493</strain>
        <tissue evidence="2">Leaf</tissue>
    </source>
</reference>
<proteinExistence type="predicted"/>
<keyword evidence="3" id="KW-1185">Reference proteome</keyword>
<dbReference type="Gene3D" id="1.25.10.10">
    <property type="entry name" value="Leucine-rich Repeat Variant"/>
    <property type="match status" value="1"/>
</dbReference>
<dbReference type="InterPro" id="IPR016024">
    <property type="entry name" value="ARM-type_fold"/>
</dbReference>
<evidence type="ECO:0000256" key="1">
    <source>
        <dbReference type="SAM" id="MobiDB-lite"/>
    </source>
</evidence>
<protein>
    <submittedName>
        <fullName evidence="2">Uncharacterized protein</fullName>
    </submittedName>
</protein>
<accession>A0AA88VN45</accession>